<evidence type="ECO:0000256" key="10">
    <source>
        <dbReference type="NCBIfam" id="TIGR00187"/>
    </source>
</evidence>
<dbReference type="EC" id="2.5.1.9" evidence="5 10"/>
<dbReference type="SUPFAM" id="SSF63380">
    <property type="entry name" value="Riboflavin synthase domain-like"/>
    <property type="match status" value="2"/>
</dbReference>
<comment type="function">
    <text evidence="2">Catalyzes the dismutation of two molecules of 6,7-dimethyl-8-ribityllumazine, resulting in the formation of riboflavin and 5-amino-6-(D-ribitylamino)uracil.</text>
</comment>
<sequence length="214" mass="23145">MFTGLIEEIGAVVRAERRGDFQRTVVAASAGFLEGLRVGDSVNIDGACQTVVACGREGFTFESVAETLRRTTLGRLKAGERVNLEQSLRVGDRLGGHLVAGHVDGVGRVADRSDGPAETIFRFEVPEGLEKYIAEKGSVAVDGISLTVVGVAGRRFTVAIIPHTLRATTLSLRRPSDPVNVEVDLVARYVERLMGYRDRAGEELSEERLKGMGY</sequence>
<organism evidence="13 14">
    <name type="scientific">Handelsmanbacteria sp. (strain RIFCSPLOWO2_12_FULL_64_10)</name>
    <dbReference type="NCBI Taxonomy" id="1817868"/>
    <lineage>
        <taxon>Bacteria</taxon>
        <taxon>Candidatus Handelsmaniibacteriota</taxon>
    </lineage>
</organism>
<comment type="pathway">
    <text evidence="3">Cofactor biosynthesis; riboflavin biosynthesis; riboflavin from 2-hydroxy-3-oxobutyl phosphate and 5-amino-6-(D-ribitylamino)uracil: step 2/2.</text>
</comment>
<dbReference type="AlphaFoldDB" id="A0A1F6CCL6"/>
<dbReference type="InterPro" id="IPR001783">
    <property type="entry name" value="Lumazine-bd"/>
</dbReference>
<dbReference type="CDD" id="cd00402">
    <property type="entry name" value="Riboflavin_synthase_like"/>
    <property type="match status" value="1"/>
</dbReference>
<gene>
    <name evidence="13" type="ORF">A3F84_20990</name>
</gene>
<dbReference type="InterPro" id="IPR017938">
    <property type="entry name" value="Riboflavin_synthase-like_b-brl"/>
</dbReference>
<evidence type="ECO:0000256" key="6">
    <source>
        <dbReference type="ARBA" id="ARBA00013950"/>
    </source>
</evidence>
<keyword evidence="9" id="KW-0677">Repeat</keyword>
<keyword evidence="8" id="KW-0808">Transferase</keyword>
<dbReference type="InterPro" id="IPR023366">
    <property type="entry name" value="ATP_synth_asu-like_sf"/>
</dbReference>
<dbReference type="NCBIfam" id="TIGR00187">
    <property type="entry name" value="ribE"/>
    <property type="match status" value="1"/>
</dbReference>
<feature type="repeat" description="Lumazine-binding" evidence="11">
    <location>
        <begin position="98"/>
        <end position="194"/>
    </location>
</feature>
<dbReference type="InterPro" id="IPR026017">
    <property type="entry name" value="Lumazine-bd_dom"/>
</dbReference>
<name>A0A1F6CCL6_HANXR</name>
<keyword evidence="7" id="KW-0686">Riboflavin biosynthesis</keyword>
<feature type="repeat" description="Lumazine-binding" evidence="11">
    <location>
        <begin position="1"/>
        <end position="97"/>
    </location>
</feature>
<dbReference type="EMBL" id="MFKF01000279">
    <property type="protein sequence ID" value="OGG46938.1"/>
    <property type="molecule type" value="Genomic_DNA"/>
</dbReference>
<evidence type="ECO:0000313" key="14">
    <source>
        <dbReference type="Proteomes" id="UP000178606"/>
    </source>
</evidence>
<evidence type="ECO:0000256" key="8">
    <source>
        <dbReference type="ARBA" id="ARBA00022679"/>
    </source>
</evidence>
<dbReference type="NCBIfam" id="NF009566">
    <property type="entry name" value="PRK13020.1"/>
    <property type="match status" value="1"/>
</dbReference>
<reference evidence="13 14" key="1">
    <citation type="journal article" date="2016" name="Nat. Commun.">
        <title>Thousands of microbial genomes shed light on interconnected biogeochemical processes in an aquifer system.</title>
        <authorList>
            <person name="Anantharaman K."/>
            <person name="Brown C.T."/>
            <person name="Hug L.A."/>
            <person name="Sharon I."/>
            <person name="Castelle C.J."/>
            <person name="Probst A.J."/>
            <person name="Thomas B.C."/>
            <person name="Singh A."/>
            <person name="Wilkins M.J."/>
            <person name="Karaoz U."/>
            <person name="Brodie E.L."/>
            <person name="Williams K.H."/>
            <person name="Hubbard S.S."/>
            <person name="Banfield J.F."/>
        </authorList>
    </citation>
    <scope>NUCLEOTIDE SEQUENCE [LARGE SCALE GENOMIC DNA]</scope>
    <source>
        <strain evidence="14">RIFCSPLOWO2_12_FULL_64_10</strain>
    </source>
</reference>
<dbReference type="PROSITE" id="PS51177">
    <property type="entry name" value="LUMAZINE_BIND"/>
    <property type="match status" value="2"/>
</dbReference>
<dbReference type="FunFam" id="2.40.30.20:FF:000004">
    <property type="entry name" value="Riboflavin synthase, alpha subunit"/>
    <property type="match status" value="1"/>
</dbReference>
<dbReference type="Pfam" id="PF00677">
    <property type="entry name" value="Lum_binding"/>
    <property type="match status" value="2"/>
</dbReference>
<dbReference type="FunFam" id="2.40.30.20:FF:000003">
    <property type="entry name" value="Riboflavin synthase, alpha subunit"/>
    <property type="match status" value="1"/>
</dbReference>
<comment type="caution">
    <text evidence="13">The sequence shown here is derived from an EMBL/GenBank/DDBJ whole genome shotgun (WGS) entry which is preliminary data.</text>
</comment>
<comment type="subunit">
    <text evidence="4">Homotrimer.</text>
</comment>
<protein>
    <recommendedName>
        <fullName evidence="6 10">Riboflavin synthase</fullName>
        <ecNumber evidence="5 10">2.5.1.9</ecNumber>
    </recommendedName>
</protein>
<evidence type="ECO:0000256" key="5">
    <source>
        <dbReference type="ARBA" id="ARBA00012827"/>
    </source>
</evidence>
<comment type="catalytic activity">
    <reaction evidence="1">
        <text>2 6,7-dimethyl-8-(1-D-ribityl)lumazine + H(+) = 5-amino-6-(D-ribitylamino)uracil + riboflavin</text>
        <dbReference type="Rhea" id="RHEA:20772"/>
        <dbReference type="ChEBI" id="CHEBI:15378"/>
        <dbReference type="ChEBI" id="CHEBI:15934"/>
        <dbReference type="ChEBI" id="CHEBI:57986"/>
        <dbReference type="ChEBI" id="CHEBI:58201"/>
        <dbReference type="EC" id="2.5.1.9"/>
    </reaction>
</comment>
<dbReference type="PANTHER" id="PTHR21098">
    <property type="entry name" value="RIBOFLAVIN SYNTHASE ALPHA CHAIN"/>
    <property type="match status" value="1"/>
</dbReference>
<dbReference type="GO" id="GO:0004746">
    <property type="term" value="F:riboflavin synthase activity"/>
    <property type="evidence" value="ECO:0007669"/>
    <property type="project" value="UniProtKB-UniRule"/>
</dbReference>
<evidence type="ECO:0000256" key="2">
    <source>
        <dbReference type="ARBA" id="ARBA00002803"/>
    </source>
</evidence>
<feature type="domain" description="Lumazine-binding" evidence="12">
    <location>
        <begin position="98"/>
        <end position="194"/>
    </location>
</feature>
<evidence type="ECO:0000259" key="12">
    <source>
        <dbReference type="PROSITE" id="PS51177"/>
    </source>
</evidence>
<evidence type="ECO:0000256" key="1">
    <source>
        <dbReference type="ARBA" id="ARBA00000968"/>
    </source>
</evidence>
<evidence type="ECO:0000256" key="4">
    <source>
        <dbReference type="ARBA" id="ARBA00011233"/>
    </source>
</evidence>
<dbReference type="Gene3D" id="2.40.30.20">
    <property type="match status" value="2"/>
</dbReference>
<evidence type="ECO:0000256" key="11">
    <source>
        <dbReference type="PROSITE-ProRule" id="PRU00524"/>
    </source>
</evidence>
<evidence type="ECO:0000256" key="9">
    <source>
        <dbReference type="ARBA" id="ARBA00022737"/>
    </source>
</evidence>
<dbReference type="PIRSF" id="PIRSF000498">
    <property type="entry name" value="Riboflavin_syn_A"/>
    <property type="match status" value="1"/>
</dbReference>
<evidence type="ECO:0000313" key="13">
    <source>
        <dbReference type="EMBL" id="OGG46938.1"/>
    </source>
</evidence>
<proteinExistence type="predicted"/>
<dbReference type="Proteomes" id="UP000178606">
    <property type="component" value="Unassembled WGS sequence"/>
</dbReference>
<dbReference type="PANTHER" id="PTHR21098:SF12">
    <property type="entry name" value="RIBOFLAVIN SYNTHASE"/>
    <property type="match status" value="1"/>
</dbReference>
<dbReference type="GO" id="GO:0009231">
    <property type="term" value="P:riboflavin biosynthetic process"/>
    <property type="evidence" value="ECO:0007669"/>
    <property type="project" value="UniProtKB-KW"/>
</dbReference>
<accession>A0A1F6CCL6</accession>
<evidence type="ECO:0000256" key="3">
    <source>
        <dbReference type="ARBA" id="ARBA00004887"/>
    </source>
</evidence>
<dbReference type="NCBIfam" id="NF006767">
    <property type="entry name" value="PRK09289.1"/>
    <property type="match status" value="1"/>
</dbReference>
<feature type="domain" description="Lumazine-binding" evidence="12">
    <location>
        <begin position="1"/>
        <end position="97"/>
    </location>
</feature>
<evidence type="ECO:0000256" key="7">
    <source>
        <dbReference type="ARBA" id="ARBA00022619"/>
    </source>
</evidence>